<dbReference type="Proteomes" id="UP000322530">
    <property type="component" value="Unassembled WGS sequence"/>
</dbReference>
<reference evidence="1 2" key="1">
    <citation type="submission" date="2019-01" db="EMBL/GenBank/DDBJ databases">
        <title>Draft genome sequence of Dictyobacter sp. Uno17.</title>
        <authorList>
            <person name="Wang C.M."/>
            <person name="Zheng Y."/>
            <person name="Sakai Y."/>
            <person name="Abe K."/>
            <person name="Yokota A."/>
            <person name="Yabe S."/>
        </authorList>
    </citation>
    <scope>NUCLEOTIDE SEQUENCE [LARGE SCALE GENOMIC DNA]</scope>
    <source>
        <strain evidence="1 2">Uno17</strain>
    </source>
</reference>
<organism evidence="1 2">
    <name type="scientific">Dictyobacter arantiisoli</name>
    <dbReference type="NCBI Taxonomy" id="2014874"/>
    <lineage>
        <taxon>Bacteria</taxon>
        <taxon>Bacillati</taxon>
        <taxon>Chloroflexota</taxon>
        <taxon>Ktedonobacteria</taxon>
        <taxon>Ktedonobacterales</taxon>
        <taxon>Dictyobacteraceae</taxon>
        <taxon>Dictyobacter</taxon>
    </lineage>
</organism>
<comment type="caution">
    <text evidence="1">The sequence shown here is derived from an EMBL/GenBank/DDBJ whole genome shotgun (WGS) entry which is preliminary data.</text>
</comment>
<evidence type="ECO:0000313" key="1">
    <source>
        <dbReference type="EMBL" id="GCF10400.1"/>
    </source>
</evidence>
<protein>
    <submittedName>
        <fullName evidence="1">Uncharacterized protein</fullName>
    </submittedName>
</protein>
<sequence length="189" mass="21093">MLAEEFSVIDAASPLWNAARPLLDIALRIEQQSASYSWHGWQKKDLDAFLKALPVHCSLLVGVWQIDVSLEHEDLWLGCVCEVINGEVHSMRTFDALTSDDLPPIAQLEPGFTHAQVLMLTAEKLVAPVAWALFTDKTTWDEWLLTEATSVEQADTSHNEKGDLLAALVRQGRCVLLGSQLTHHNHHHS</sequence>
<dbReference type="EMBL" id="BIXY01000069">
    <property type="protein sequence ID" value="GCF10400.1"/>
    <property type="molecule type" value="Genomic_DNA"/>
</dbReference>
<evidence type="ECO:0000313" key="2">
    <source>
        <dbReference type="Proteomes" id="UP000322530"/>
    </source>
</evidence>
<dbReference type="AlphaFoldDB" id="A0A5A5TFQ0"/>
<proteinExistence type="predicted"/>
<name>A0A5A5TFQ0_9CHLR</name>
<accession>A0A5A5TFQ0</accession>
<dbReference type="OrthoDB" id="157371at2"/>
<gene>
    <name evidence="1" type="ORF">KDI_39640</name>
</gene>
<dbReference type="RefSeq" id="WP_149403284.1">
    <property type="nucleotide sequence ID" value="NZ_BIXY01000069.1"/>
</dbReference>
<keyword evidence="2" id="KW-1185">Reference proteome</keyword>